<dbReference type="VEuPathDB" id="FungiDB:BO70DRAFT_60935"/>
<comment type="caution">
    <text evidence="2">The sequence shown here is derived from an EMBL/GenBank/DDBJ whole genome shotgun (WGS) entry which is preliminary data.</text>
</comment>
<sequence length="114" mass="12662">MLPMTPPIFLPVISYCLGTRTYLVPSVSYEVSLPLRQVPSACLVSSKQVRRKEPCILTSHHNRVSPKPNPTQQRPHKPPCNASGMSSDTRSFSLNKICMYGVPIYLPIWHAGAS</sequence>
<evidence type="ECO:0000256" key="1">
    <source>
        <dbReference type="SAM" id="MobiDB-lite"/>
    </source>
</evidence>
<dbReference type="RefSeq" id="XP_025398217.1">
    <property type="nucleotide sequence ID" value="XM_025548590.1"/>
</dbReference>
<proteinExistence type="predicted"/>
<dbReference type="Proteomes" id="UP000247233">
    <property type="component" value="Unassembled WGS sequence"/>
</dbReference>
<keyword evidence="3" id="KW-1185">Reference proteome</keyword>
<gene>
    <name evidence="2" type="ORF">BO70DRAFT_60935</name>
</gene>
<accession>A0A317VV66</accession>
<name>A0A317VV66_9EURO</name>
<evidence type="ECO:0000313" key="3">
    <source>
        <dbReference type="Proteomes" id="UP000247233"/>
    </source>
</evidence>
<dbReference type="EMBL" id="MSFL01000017">
    <property type="protein sequence ID" value="PWY78276.1"/>
    <property type="molecule type" value="Genomic_DNA"/>
</dbReference>
<dbReference type="GeneID" id="37070827"/>
<protein>
    <submittedName>
        <fullName evidence="2">Uncharacterized protein</fullName>
    </submittedName>
</protein>
<dbReference type="AlphaFoldDB" id="A0A317VV66"/>
<reference evidence="2 3" key="1">
    <citation type="submission" date="2016-12" db="EMBL/GenBank/DDBJ databases">
        <title>The genomes of Aspergillus section Nigri reveals drivers in fungal speciation.</title>
        <authorList>
            <consortium name="DOE Joint Genome Institute"/>
            <person name="Vesth T.C."/>
            <person name="Nybo J."/>
            <person name="Theobald S."/>
            <person name="Brandl J."/>
            <person name="Frisvad J.C."/>
            <person name="Nielsen K.F."/>
            <person name="Lyhne E.K."/>
            <person name="Kogle M.E."/>
            <person name="Kuo A."/>
            <person name="Riley R."/>
            <person name="Clum A."/>
            <person name="Nolan M."/>
            <person name="Lipzen A."/>
            <person name="Salamov A."/>
            <person name="Henrissat B."/>
            <person name="Wiebenga A."/>
            <person name="De Vries R.P."/>
            <person name="Grigoriev I.V."/>
            <person name="Mortensen U.H."/>
            <person name="Andersen M.R."/>
            <person name="Baker S.E."/>
        </authorList>
    </citation>
    <scope>NUCLEOTIDE SEQUENCE [LARGE SCALE GENOMIC DNA]</scope>
    <source>
        <strain evidence="2 3">CBS 117.55</strain>
    </source>
</reference>
<evidence type="ECO:0000313" key="2">
    <source>
        <dbReference type="EMBL" id="PWY78276.1"/>
    </source>
</evidence>
<feature type="region of interest" description="Disordered" evidence="1">
    <location>
        <begin position="59"/>
        <end position="87"/>
    </location>
</feature>
<organism evidence="2 3">
    <name type="scientific">Aspergillus heteromorphus CBS 117.55</name>
    <dbReference type="NCBI Taxonomy" id="1448321"/>
    <lineage>
        <taxon>Eukaryota</taxon>
        <taxon>Fungi</taxon>
        <taxon>Dikarya</taxon>
        <taxon>Ascomycota</taxon>
        <taxon>Pezizomycotina</taxon>
        <taxon>Eurotiomycetes</taxon>
        <taxon>Eurotiomycetidae</taxon>
        <taxon>Eurotiales</taxon>
        <taxon>Aspergillaceae</taxon>
        <taxon>Aspergillus</taxon>
        <taxon>Aspergillus subgen. Circumdati</taxon>
    </lineage>
</organism>